<keyword evidence="3 5" id="KW-1133">Transmembrane helix</keyword>
<evidence type="ECO:0000313" key="7">
    <source>
        <dbReference type="EMBL" id="EGZ29700.1"/>
    </source>
</evidence>
<keyword evidence="6" id="KW-0732">Signal</keyword>
<accession>G4YHX3</accession>
<dbReference type="EMBL" id="JH159151">
    <property type="protein sequence ID" value="EGZ29700.1"/>
    <property type="molecule type" value="Genomic_DNA"/>
</dbReference>
<dbReference type="STRING" id="1094619.G4YHX3"/>
<dbReference type="PANTHER" id="PTHR14255:SF3">
    <property type="entry name" value="SULFITE EXPORTER TAUE_SAFE FAMILY PROTEIN 5-RELATED"/>
    <property type="match status" value="1"/>
</dbReference>
<feature type="transmembrane region" description="Helical" evidence="5">
    <location>
        <begin position="387"/>
        <end position="406"/>
    </location>
</feature>
<dbReference type="InterPro" id="IPR002781">
    <property type="entry name" value="TM_pro_TauE-like"/>
</dbReference>
<dbReference type="InParanoid" id="G4YHX3"/>
<feature type="signal peptide" evidence="6">
    <location>
        <begin position="1"/>
        <end position="19"/>
    </location>
</feature>
<feature type="transmembrane region" description="Helical" evidence="5">
    <location>
        <begin position="435"/>
        <end position="458"/>
    </location>
</feature>
<comment type="subcellular location">
    <subcellularLocation>
        <location evidence="1">Membrane</location>
        <topology evidence="1">Multi-pass membrane protein</topology>
    </subcellularLocation>
</comment>
<keyword evidence="4 5" id="KW-0472">Membrane</keyword>
<feature type="transmembrane region" description="Helical" evidence="5">
    <location>
        <begin position="506"/>
        <end position="525"/>
    </location>
</feature>
<evidence type="ECO:0000256" key="1">
    <source>
        <dbReference type="ARBA" id="ARBA00004141"/>
    </source>
</evidence>
<evidence type="ECO:0000256" key="2">
    <source>
        <dbReference type="ARBA" id="ARBA00022692"/>
    </source>
</evidence>
<dbReference type="GO" id="GO:0016567">
    <property type="term" value="P:protein ubiquitination"/>
    <property type="evidence" value="ECO:0007669"/>
    <property type="project" value="TreeGrafter"/>
</dbReference>
<dbReference type="Proteomes" id="UP000002640">
    <property type="component" value="Unassembled WGS sequence"/>
</dbReference>
<feature type="transmembrane region" description="Helical" evidence="5">
    <location>
        <begin position="350"/>
        <end position="367"/>
    </location>
</feature>
<feature type="transmembrane region" description="Helical" evidence="5">
    <location>
        <begin position="178"/>
        <end position="201"/>
    </location>
</feature>
<organism evidence="7 8">
    <name type="scientific">Phytophthora sojae (strain P6497)</name>
    <name type="common">Soybean stem and root rot agent</name>
    <name type="synonym">Phytophthora megasperma f. sp. glycines</name>
    <dbReference type="NCBI Taxonomy" id="1094619"/>
    <lineage>
        <taxon>Eukaryota</taxon>
        <taxon>Sar</taxon>
        <taxon>Stramenopiles</taxon>
        <taxon>Oomycota</taxon>
        <taxon>Peronosporomycetes</taxon>
        <taxon>Peronosporales</taxon>
        <taxon>Peronosporaceae</taxon>
        <taxon>Phytophthora</taxon>
    </lineage>
</organism>
<dbReference type="SMR" id="G4YHX3"/>
<keyword evidence="2 5" id="KW-0812">Transmembrane</keyword>
<dbReference type="OMA" id="PIHIAFC"/>
<gene>
    <name evidence="7" type="ORF">PHYSODRAFT_309925</name>
</gene>
<dbReference type="PANTHER" id="PTHR14255">
    <property type="entry name" value="CEREBLON"/>
    <property type="match status" value="1"/>
</dbReference>
<dbReference type="GO" id="GO:0016020">
    <property type="term" value="C:membrane"/>
    <property type="evidence" value="ECO:0007669"/>
    <property type="project" value="UniProtKB-SubCell"/>
</dbReference>
<dbReference type="GO" id="GO:0031464">
    <property type="term" value="C:Cul4A-RING E3 ubiquitin ligase complex"/>
    <property type="evidence" value="ECO:0007669"/>
    <property type="project" value="TreeGrafter"/>
</dbReference>
<sequence>MRLALVLLLLLLGATAALTETDPRPAPFVDIVGAACTKRSDCGYVPALACIEGSCEYCRPTAHDCGDYAGDMANRCQVVEVLNEGTGEMETQYGLSSSGEPVAAAYCVEKNLFAPFTFNDLLTTLIAFSCTALGAGGGIGGGGLLVPMYIFAGLNPKHAIPLSKVTIFGSAVAMNRPLIDFALVALMEPMTLVGTVFGVMLNHISPNWLILVLLVTLMSFITYNTVLKGNKIQDKESKLQHALVKSTLIGGPNGRGRGRTWSIYRRFDVEVAARHWLEKTRRARKARLVREEDEEDFSSLPPLIARKAIGLDPLVGDNRRFGTFPSDDDKKAQRRGTIERREGRVLPFEYIWPLVVSWFIILVQSILRGGHGAPSAIGVGCNSSDYWVLTLMPLSILVGISLYVGYRLRLTNRLKVVSGYFFVEGDMHWVKRRTLVFPAVCTIAGVAAGLLGIGGGMVKGPIMLEAGVLPAVQSATASFMILFTASSTTLQFAINGQFPGEFQFDFMAWLAFVGFVGGFCGLKCVGYFVKKYRRESIMVYTLAATIGLSAVAMRFIGLQSTLSDIESGVHLGFHGICDNE</sequence>
<keyword evidence="8" id="KW-1185">Reference proteome</keyword>
<protein>
    <recommendedName>
        <fullName evidence="9">Sulfite exporter TauE/SafE</fullName>
    </recommendedName>
</protein>
<evidence type="ECO:0000256" key="5">
    <source>
        <dbReference type="SAM" id="Phobius"/>
    </source>
</evidence>
<name>G4YHX3_PHYSP</name>
<dbReference type="GeneID" id="20643205"/>
<feature type="transmembrane region" description="Helical" evidence="5">
    <location>
        <begin position="125"/>
        <end position="152"/>
    </location>
</feature>
<proteinExistence type="predicted"/>
<feature type="chain" id="PRO_5003471281" description="Sulfite exporter TauE/SafE" evidence="6">
    <location>
        <begin position="20"/>
        <end position="580"/>
    </location>
</feature>
<dbReference type="Pfam" id="PF01925">
    <property type="entry name" value="TauE"/>
    <property type="match status" value="2"/>
</dbReference>
<evidence type="ECO:0008006" key="9">
    <source>
        <dbReference type="Google" id="ProtNLM"/>
    </source>
</evidence>
<evidence type="ECO:0000256" key="6">
    <source>
        <dbReference type="SAM" id="SignalP"/>
    </source>
</evidence>
<evidence type="ECO:0000313" key="8">
    <source>
        <dbReference type="Proteomes" id="UP000002640"/>
    </source>
</evidence>
<reference evidence="7 8" key="1">
    <citation type="journal article" date="2006" name="Science">
        <title>Phytophthora genome sequences uncover evolutionary origins and mechanisms of pathogenesis.</title>
        <authorList>
            <person name="Tyler B.M."/>
            <person name="Tripathy S."/>
            <person name="Zhang X."/>
            <person name="Dehal P."/>
            <person name="Jiang R.H."/>
            <person name="Aerts A."/>
            <person name="Arredondo F.D."/>
            <person name="Baxter L."/>
            <person name="Bensasson D."/>
            <person name="Beynon J.L."/>
            <person name="Chapman J."/>
            <person name="Damasceno C.M."/>
            <person name="Dorrance A.E."/>
            <person name="Dou D."/>
            <person name="Dickerman A.W."/>
            <person name="Dubchak I.L."/>
            <person name="Garbelotto M."/>
            <person name="Gijzen M."/>
            <person name="Gordon S.G."/>
            <person name="Govers F."/>
            <person name="Grunwald N.J."/>
            <person name="Huang W."/>
            <person name="Ivors K.L."/>
            <person name="Jones R.W."/>
            <person name="Kamoun S."/>
            <person name="Krampis K."/>
            <person name="Lamour K.H."/>
            <person name="Lee M.K."/>
            <person name="McDonald W.H."/>
            <person name="Medina M."/>
            <person name="Meijer H.J."/>
            <person name="Nordberg E.K."/>
            <person name="Maclean D.J."/>
            <person name="Ospina-Giraldo M.D."/>
            <person name="Morris P.F."/>
            <person name="Phuntumart V."/>
            <person name="Putnam N.H."/>
            <person name="Rash S."/>
            <person name="Rose J.K."/>
            <person name="Sakihama Y."/>
            <person name="Salamov A.A."/>
            <person name="Savidor A."/>
            <person name="Scheuring C.F."/>
            <person name="Smith B.M."/>
            <person name="Sobral B.W."/>
            <person name="Terry A."/>
            <person name="Torto-Alalibo T.A."/>
            <person name="Win J."/>
            <person name="Xu Z."/>
            <person name="Zhang H."/>
            <person name="Grigoriev I.V."/>
            <person name="Rokhsar D.S."/>
            <person name="Boore J.L."/>
        </authorList>
    </citation>
    <scope>NUCLEOTIDE SEQUENCE [LARGE SCALE GENOMIC DNA]</scope>
    <source>
        <strain evidence="7 8">P6497</strain>
    </source>
</reference>
<feature type="transmembrane region" description="Helical" evidence="5">
    <location>
        <begin position="207"/>
        <end position="227"/>
    </location>
</feature>
<dbReference type="AlphaFoldDB" id="G4YHX3"/>
<feature type="transmembrane region" description="Helical" evidence="5">
    <location>
        <begin position="537"/>
        <end position="556"/>
    </location>
</feature>
<dbReference type="RefSeq" id="XP_009516975.1">
    <property type="nucleotide sequence ID" value="XM_009518680.1"/>
</dbReference>
<evidence type="ECO:0000256" key="4">
    <source>
        <dbReference type="ARBA" id="ARBA00023136"/>
    </source>
</evidence>
<dbReference type="KEGG" id="psoj:PHYSODRAFT_309925"/>
<evidence type="ECO:0000256" key="3">
    <source>
        <dbReference type="ARBA" id="ARBA00022989"/>
    </source>
</evidence>